<dbReference type="Pfam" id="PF01915">
    <property type="entry name" value="Glyco_hydro_3_C"/>
    <property type="match status" value="1"/>
</dbReference>
<dbReference type="Gene3D" id="3.40.50.1700">
    <property type="entry name" value="Glycoside hydrolase family 3 C-terminal domain"/>
    <property type="match status" value="1"/>
</dbReference>
<dbReference type="Pfam" id="PF14310">
    <property type="entry name" value="Fn3-like"/>
    <property type="match status" value="1"/>
</dbReference>
<dbReference type="SUPFAM" id="SSF51445">
    <property type="entry name" value="(Trans)glycosidases"/>
    <property type="match status" value="1"/>
</dbReference>
<protein>
    <submittedName>
        <fullName evidence="3">Beta-glucosidase</fullName>
    </submittedName>
</protein>
<dbReference type="PANTHER" id="PTHR30620">
    <property type="entry name" value="PERIPLASMIC BETA-GLUCOSIDASE-RELATED"/>
    <property type="match status" value="1"/>
</dbReference>
<evidence type="ECO:0000259" key="2">
    <source>
        <dbReference type="SMART" id="SM01217"/>
    </source>
</evidence>
<comment type="caution">
    <text evidence="3">The sequence shown here is derived from an EMBL/GenBank/DDBJ whole genome shotgun (WGS) entry which is preliminary data.</text>
</comment>
<dbReference type="RefSeq" id="WP_095653561.1">
    <property type="nucleotide sequence ID" value="NZ_NPOA01000001.1"/>
</dbReference>
<feature type="domain" description="Fibronectin type III-like" evidence="2">
    <location>
        <begin position="682"/>
        <end position="751"/>
    </location>
</feature>
<reference evidence="3 4" key="1">
    <citation type="submission" date="2017-08" db="EMBL/GenBank/DDBJ databases">
        <title>Virgibacillus indicus sp. nov. and Virgibacillus profoundi sp. nov, two moderately halophilic bacteria isolated from marine sediment by using the Microfluidic Streak Plate.</title>
        <authorList>
            <person name="Xu B."/>
            <person name="Hu B."/>
            <person name="Wang J."/>
            <person name="Zhu Y."/>
            <person name="Huang L."/>
            <person name="Du W."/>
            <person name="Huang Y."/>
        </authorList>
    </citation>
    <scope>NUCLEOTIDE SEQUENCE [LARGE SCALE GENOMIC DNA]</scope>
    <source>
        <strain evidence="3 4">IO3-P3-H5</strain>
    </source>
</reference>
<dbReference type="PRINTS" id="PR00133">
    <property type="entry name" value="GLHYDRLASE3"/>
</dbReference>
<evidence type="ECO:0000313" key="3">
    <source>
        <dbReference type="EMBL" id="PAV31191.1"/>
    </source>
</evidence>
<keyword evidence="1" id="KW-0378">Hydrolase</keyword>
<name>A0A2A2IGR0_9BACI</name>
<dbReference type="PANTHER" id="PTHR30620:SF123">
    <property type="entry name" value="BETA-XYLOSIDASE"/>
    <property type="match status" value="1"/>
</dbReference>
<dbReference type="AlphaFoldDB" id="A0A2A2IGR0"/>
<dbReference type="InterPro" id="IPR036881">
    <property type="entry name" value="Glyco_hydro_3_C_sf"/>
</dbReference>
<dbReference type="InterPro" id="IPR051915">
    <property type="entry name" value="Cellulose_Degrad_GH3"/>
</dbReference>
<dbReference type="SMART" id="SM01217">
    <property type="entry name" value="Fn3_like"/>
    <property type="match status" value="1"/>
</dbReference>
<organism evidence="3 4">
    <name type="scientific">Virgibacillus profundi</name>
    <dbReference type="NCBI Taxonomy" id="2024555"/>
    <lineage>
        <taxon>Bacteria</taxon>
        <taxon>Bacillati</taxon>
        <taxon>Bacillota</taxon>
        <taxon>Bacilli</taxon>
        <taxon>Bacillales</taxon>
        <taxon>Bacillaceae</taxon>
        <taxon>Virgibacillus</taxon>
    </lineage>
</organism>
<dbReference type="OrthoDB" id="9805821at2"/>
<evidence type="ECO:0000256" key="1">
    <source>
        <dbReference type="ARBA" id="ARBA00022801"/>
    </source>
</evidence>
<keyword evidence="4" id="KW-1185">Reference proteome</keyword>
<evidence type="ECO:0000313" key="4">
    <source>
        <dbReference type="Proteomes" id="UP000218887"/>
    </source>
</evidence>
<accession>A0A2A2IGR0</accession>
<dbReference type="SUPFAM" id="SSF52279">
    <property type="entry name" value="Beta-D-glucan exohydrolase, C-terminal domain"/>
    <property type="match status" value="1"/>
</dbReference>
<proteinExistence type="predicted"/>
<dbReference type="InterPro" id="IPR036962">
    <property type="entry name" value="Glyco_hydro_3_N_sf"/>
</dbReference>
<dbReference type="InterPro" id="IPR002772">
    <property type="entry name" value="Glyco_hydro_3_C"/>
</dbReference>
<dbReference type="Pfam" id="PF00933">
    <property type="entry name" value="Glyco_hydro_3"/>
    <property type="match status" value="1"/>
</dbReference>
<dbReference type="Gene3D" id="3.20.20.300">
    <property type="entry name" value="Glycoside hydrolase, family 3, N-terminal domain"/>
    <property type="match status" value="1"/>
</dbReference>
<sequence>MNKYQNSNYPINERVEELMSHMSLKEKVGQLNQKLYGWNAYIKSSNGYELTKTFKEHVSKFDGIGALYGLFRADPWSGVDFSNGISVEDSAVVTNMVQKYIKENTRLGIPVLISEECPHGQQTLDSTLFPTNIGSGASWNPELQQEVSSNVAEELSARGVHLGLVSTLDIMRDPRWGRTEECFSEDTYLTSKMTEAVVRGMQGEDEVPKIIPVLKHFIAQGAGVGGHNSGPALIGERELREVFLPPMKAGVEAGALACMAAYNEIDGVPCHANQQLLTEILRKEWKFNGIVMADGNALDRLLMLTGEKELAAAYALRAGVDLSLWDDVYLTIEQGVKKGKINMELVDQAVSRVLFLKFKLGLFDNQCFVDEDRPAMVVGCDKFKKSSLEMARQSIVLLKNDENILPLNKNGNRIAVIGPNADNLYNMLGDYTPPQRKDSGVTILDGIHSLADPDTEVMYARGCGIRDKSKSDFNNAKEIARKSDVAVVVLGGSSTRDFGMEFEDNGAVKSYDETEMDCGENVDVANLNLGGVQEELVMEICATGTPVIVVLIQGRPHSIPWIAKNCKAILSGWYPGPQGGQAIAEVLFGNISPNGKLPVSMPISSMQLPVYYNYKNSGAKEDYHDMDGKALYPFGHGLSYTSFEFNFANDKTEEITLADLNSSKKLHITVEVKNTGNRDGYEVVQLYTKDLQASVTQRIKELKGLNKVWVKAGETKIITFMLGHEGLAIWNIAMNPEVEPGTVRLMVGGSSNTVISKDLLVKN</sequence>
<dbReference type="Proteomes" id="UP000218887">
    <property type="component" value="Unassembled WGS sequence"/>
</dbReference>
<dbReference type="InterPro" id="IPR001764">
    <property type="entry name" value="Glyco_hydro_3_N"/>
</dbReference>
<dbReference type="GO" id="GO:0009251">
    <property type="term" value="P:glucan catabolic process"/>
    <property type="evidence" value="ECO:0007669"/>
    <property type="project" value="TreeGrafter"/>
</dbReference>
<dbReference type="InterPro" id="IPR013783">
    <property type="entry name" value="Ig-like_fold"/>
</dbReference>
<dbReference type="InterPro" id="IPR026891">
    <property type="entry name" value="Fn3-like"/>
</dbReference>
<dbReference type="GO" id="GO:0008422">
    <property type="term" value="F:beta-glucosidase activity"/>
    <property type="evidence" value="ECO:0007669"/>
    <property type="project" value="TreeGrafter"/>
</dbReference>
<gene>
    <name evidence="3" type="ORF">CIL05_00585</name>
</gene>
<dbReference type="InterPro" id="IPR017853">
    <property type="entry name" value="GH"/>
</dbReference>
<dbReference type="Gene3D" id="2.60.40.10">
    <property type="entry name" value="Immunoglobulins"/>
    <property type="match status" value="1"/>
</dbReference>
<dbReference type="EMBL" id="NPOA01000001">
    <property type="protein sequence ID" value="PAV31191.1"/>
    <property type="molecule type" value="Genomic_DNA"/>
</dbReference>
<dbReference type="FunFam" id="3.40.50.1700:FF:000009">
    <property type="entry name" value="Periplasmic beta-glucosidase"/>
    <property type="match status" value="1"/>
</dbReference>